<feature type="compositionally biased region" description="Low complexity" evidence="1">
    <location>
        <begin position="31"/>
        <end position="54"/>
    </location>
</feature>
<dbReference type="Proteomes" id="UP000053263">
    <property type="component" value="Unassembled WGS sequence"/>
</dbReference>
<evidence type="ECO:0000313" key="2">
    <source>
        <dbReference type="EMBL" id="KII82741.1"/>
    </source>
</evidence>
<accession>A0A0C9SJX4</accession>
<feature type="compositionally biased region" description="Low complexity" evidence="1">
    <location>
        <begin position="109"/>
        <end position="119"/>
    </location>
</feature>
<evidence type="ECO:0000313" key="3">
    <source>
        <dbReference type="Proteomes" id="UP000053263"/>
    </source>
</evidence>
<feature type="region of interest" description="Disordered" evidence="1">
    <location>
        <begin position="77"/>
        <end position="262"/>
    </location>
</feature>
<proteinExistence type="predicted"/>
<reference evidence="2 3" key="1">
    <citation type="submission" date="2014-06" db="EMBL/GenBank/DDBJ databases">
        <title>Evolutionary Origins and Diversification of the Mycorrhizal Mutualists.</title>
        <authorList>
            <consortium name="DOE Joint Genome Institute"/>
            <consortium name="Mycorrhizal Genomics Consortium"/>
            <person name="Kohler A."/>
            <person name="Kuo A."/>
            <person name="Nagy L.G."/>
            <person name="Floudas D."/>
            <person name="Copeland A."/>
            <person name="Barry K.W."/>
            <person name="Cichocki N."/>
            <person name="Veneault-Fourrey C."/>
            <person name="LaButti K."/>
            <person name="Lindquist E.A."/>
            <person name="Lipzen A."/>
            <person name="Lundell T."/>
            <person name="Morin E."/>
            <person name="Murat C."/>
            <person name="Riley R."/>
            <person name="Ohm R."/>
            <person name="Sun H."/>
            <person name="Tunlid A."/>
            <person name="Henrissat B."/>
            <person name="Grigoriev I.V."/>
            <person name="Hibbett D.S."/>
            <person name="Martin F."/>
        </authorList>
    </citation>
    <scope>NUCLEOTIDE SEQUENCE [LARGE SCALE GENOMIC DNA]</scope>
    <source>
        <strain evidence="2 3">FD-325 SS-3</strain>
    </source>
</reference>
<dbReference type="EMBL" id="KN832703">
    <property type="protein sequence ID" value="KII82741.1"/>
    <property type="molecule type" value="Genomic_DNA"/>
</dbReference>
<organism evidence="2 3">
    <name type="scientific">Plicaturopsis crispa FD-325 SS-3</name>
    <dbReference type="NCBI Taxonomy" id="944288"/>
    <lineage>
        <taxon>Eukaryota</taxon>
        <taxon>Fungi</taxon>
        <taxon>Dikarya</taxon>
        <taxon>Basidiomycota</taxon>
        <taxon>Agaricomycotina</taxon>
        <taxon>Agaricomycetes</taxon>
        <taxon>Agaricomycetidae</taxon>
        <taxon>Amylocorticiales</taxon>
        <taxon>Amylocorticiaceae</taxon>
        <taxon>Plicatura</taxon>
        <taxon>Plicaturopsis crispa</taxon>
    </lineage>
</organism>
<dbReference type="HOGENOM" id="CLU_752515_0_0_1"/>
<feature type="compositionally biased region" description="Polar residues" evidence="1">
    <location>
        <begin position="157"/>
        <end position="173"/>
    </location>
</feature>
<sequence>MKCADGVESVGGQRAHGPSEFGTNRRGVDGSFSSCSSSATSPASTHSTTPTHPSQLRGGCLSGIYYPFHLTHPLTTPTPALANTHRRTCPHPPRSPVLAHTHRARQRARPAPNALAPHLTRSPAPNALAHVPSPSPLPRQPPKHHDARRQRCARWTAGNNEQNARRSTLSTSPLAIPITREDEGGTGGQRPARGWAANDAGGGQRTTRGTGTNDAGDGSGQDSRERRALSPSFDAVLAGPVGGRHTAGRAPAESGGDHAPPLDASTLVPALQVQHSKAAEARDMTRPPPTRVRCSTTARAVPPSARAVPPHALSAPPVTLAVPAPALAVPPPARAVPPALAVPLSEHGILPSPRAVPVCWPIYLFTFF</sequence>
<gene>
    <name evidence="2" type="ORF">PLICRDRAFT_181092</name>
</gene>
<protein>
    <submittedName>
        <fullName evidence="2">Unplaced genomic scaffold PLICRscaffold_150, whole genome shotgun sequence</fullName>
    </submittedName>
</protein>
<feature type="region of interest" description="Disordered" evidence="1">
    <location>
        <begin position="1"/>
        <end position="55"/>
    </location>
</feature>
<feature type="compositionally biased region" description="Basic residues" evidence="1">
    <location>
        <begin position="141"/>
        <end position="152"/>
    </location>
</feature>
<evidence type="ECO:0000256" key="1">
    <source>
        <dbReference type="SAM" id="MobiDB-lite"/>
    </source>
</evidence>
<name>A0A0C9SJX4_PLICR</name>
<keyword evidence="3" id="KW-1185">Reference proteome</keyword>
<dbReference type="AlphaFoldDB" id="A0A0C9SJX4"/>